<organism evidence="2">
    <name type="scientific">Castor canadensis</name>
    <name type="common">American beaver</name>
    <dbReference type="NCBI Taxonomy" id="51338"/>
    <lineage>
        <taxon>Eukaryota</taxon>
        <taxon>Metazoa</taxon>
        <taxon>Chordata</taxon>
        <taxon>Craniata</taxon>
        <taxon>Vertebrata</taxon>
        <taxon>Euteleostomi</taxon>
        <taxon>Mammalia</taxon>
        <taxon>Eutheria</taxon>
        <taxon>Euarchontoglires</taxon>
        <taxon>Glires</taxon>
        <taxon>Rodentia</taxon>
        <taxon>Castorimorpha</taxon>
        <taxon>Castoridae</taxon>
        <taxon>Castor</taxon>
    </lineage>
</organism>
<feature type="compositionally biased region" description="Polar residues" evidence="1">
    <location>
        <begin position="84"/>
        <end position="93"/>
    </location>
</feature>
<name>A0A8C0WL71_CASCN</name>
<feature type="compositionally biased region" description="Low complexity" evidence="1">
    <location>
        <begin position="28"/>
        <end position="38"/>
    </location>
</feature>
<feature type="compositionally biased region" description="Basic and acidic residues" evidence="1">
    <location>
        <begin position="1"/>
        <end position="15"/>
    </location>
</feature>
<dbReference type="AlphaFoldDB" id="A0A8C0WL71"/>
<protein>
    <submittedName>
        <fullName evidence="2">Uncharacterized protein</fullName>
    </submittedName>
</protein>
<evidence type="ECO:0000313" key="2">
    <source>
        <dbReference type="Ensembl" id="ENSCCNP00000013074.1"/>
    </source>
</evidence>
<reference evidence="2" key="1">
    <citation type="submission" date="2023-09" db="UniProtKB">
        <authorList>
            <consortium name="Ensembl"/>
        </authorList>
    </citation>
    <scope>IDENTIFICATION</scope>
</reference>
<proteinExistence type="predicted"/>
<feature type="region of interest" description="Disordered" evidence="1">
    <location>
        <begin position="1"/>
        <end position="93"/>
    </location>
</feature>
<accession>A0A8C0WL71</accession>
<feature type="compositionally biased region" description="Polar residues" evidence="1">
    <location>
        <begin position="39"/>
        <end position="55"/>
    </location>
</feature>
<evidence type="ECO:0000256" key="1">
    <source>
        <dbReference type="SAM" id="MobiDB-lite"/>
    </source>
</evidence>
<sequence>MDIASEDTHYEEKKASSGHSDSIHHSSHLAALSSKPSATNASQGAKAKSSSNTISLPAPQKPPKEASQALPSVGTVPPACTAALPSSHSKVNSSHYLHPAQILEPGGLGSSGQWNMMRPQKGIYQLTSKPQVRHRAERVTWADLLEEHLGEIETAPAPGGVHLCQ</sequence>
<dbReference type="Ensembl" id="ENSCCNT00000017172.1">
    <property type="protein sequence ID" value="ENSCCNP00000013074.1"/>
    <property type="gene ID" value="ENSCCNG00000013575.1"/>
</dbReference>